<protein>
    <submittedName>
        <fullName evidence="1">Uncharacterized protein</fullName>
    </submittedName>
</protein>
<gene>
    <name evidence="1" type="ORF">PPACK8108_LOCUS6314</name>
</gene>
<dbReference type="EMBL" id="CALTRL010001204">
    <property type="protein sequence ID" value="CAH7671530.1"/>
    <property type="molecule type" value="Genomic_DNA"/>
</dbReference>
<name>A0AAV0ATK0_PHAPC</name>
<reference evidence="1" key="1">
    <citation type="submission" date="2022-06" db="EMBL/GenBank/DDBJ databases">
        <authorList>
            <consortium name="SYNGENTA / RWTH Aachen University"/>
        </authorList>
    </citation>
    <scope>NUCLEOTIDE SEQUENCE</scope>
</reference>
<dbReference type="AlphaFoldDB" id="A0AAV0ATK0"/>
<sequence length="159" mass="17950">MRTQLLLFSYLAPRNERDTVIDEEFEDKPLGEHGSDLNRTETVQVEAADYSAKSKNLVDSKESLNTTLNLEDNFLSTSTRPTSVEKDHLNEGYNPKENKAITELHCSRNSTTDKLHSSNNGGNNLTGDNEEYLDVFNTPKGGEWDIIEHCKKPSNTLFL</sequence>
<dbReference type="Proteomes" id="UP001153365">
    <property type="component" value="Unassembled WGS sequence"/>
</dbReference>
<accession>A0AAV0ATK0</accession>
<keyword evidence="2" id="KW-1185">Reference proteome</keyword>
<proteinExistence type="predicted"/>
<evidence type="ECO:0000313" key="1">
    <source>
        <dbReference type="EMBL" id="CAH7671530.1"/>
    </source>
</evidence>
<comment type="caution">
    <text evidence="1">The sequence shown here is derived from an EMBL/GenBank/DDBJ whole genome shotgun (WGS) entry which is preliminary data.</text>
</comment>
<organism evidence="1 2">
    <name type="scientific">Phakopsora pachyrhizi</name>
    <name type="common">Asian soybean rust disease fungus</name>
    <dbReference type="NCBI Taxonomy" id="170000"/>
    <lineage>
        <taxon>Eukaryota</taxon>
        <taxon>Fungi</taxon>
        <taxon>Dikarya</taxon>
        <taxon>Basidiomycota</taxon>
        <taxon>Pucciniomycotina</taxon>
        <taxon>Pucciniomycetes</taxon>
        <taxon>Pucciniales</taxon>
        <taxon>Phakopsoraceae</taxon>
        <taxon>Phakopsora</taxon>
    </lineage>
</organism>
<evidence type="ECO:0000313" key="2">
    <source>
        <dbReference type="Proteomes" id="UP001153365"/>
    </source>
</evidence>